<evidence type="ECO:0000313" key="5">
    <source>
        <dbReference type="Proteomes" id="UP000054408"/>
    </source>
</evidence>
<dbReference type="PANTHER" id="PTHR21623">
    <property type="entry name" value="SPERIOLIN-BINDING FACTOR"/>
    <property type="match status" value="1"/>
</dbReference>
<keyword evidence="5" id="KW-1185">Reference proteome</keyword>
<dbReference type="InterPro" id="IPR000008">
    <property type="entry name" value="C2_dom"/>
</dbReference>
<protein>
    <recommendedName>
        <fullName evidence="3">C2 domain-containing protein</fullName>
    </recommendedName>
</protein>
<dbReference type="Gene3D" id="2.60.40.150">
    <property type="entry name" value="C2 domain"/>
    <property type="match status" value="1"/>
</dbReference>
<proteinExistence type="predicted"/>
<feature type="region of interest" description="Disordered" evidence="2">
    <location>
        <begin position="177"/>
        <end position="358"/>
    </location>
</feature>
<dbReference type="GO" id="GO:0005777">
    <property type="term" value="C:peroxisome"/>
    <property type="evidence" value="ECO:0007669"/>
    <property type="project" value="TreeGrafter"/>
</dbReference>
<feature type="compositionally biased region" description="Basic residues" evidence="2">
    <location>
        <begin position="772"/>
        <end position="795"/>
    </location>
</feature>
<dbReference type="SUPFAM" id="SSF49562">
    <property type="entry name" value="C2 domain (Calcium/lipid-binding domain, CaLB)"/>
    <property type="match status" value="1"/>
</dbReference>
<sequence>MAGSSPPSLPLGRIYISFRDTVTAQEGFFFTTMTLVALNTDTQQIDVVSRGRTEVVQPATTTPVFAKGPYELFTPEGEPPLLIIFELYVVSKQDDGSKSIDKYAAAKVSVASVTAVLLETGAAEVDLKMDPAMDGAEARTVVILEFSDSEEYSYEYTTGTNLQSGFHVDDDFEYSYYTEDETAPEGTRTRRTQKSRSRPASVSTSRRARSGSRSRRSRTDRPGTADPTIPTLDDTGDIADFSADLSPSPRSAGPPVHSQPPPGHEPHPPAPTDNHGDDGYDHSDRSGPPVRPESAPHSARSSRHGTPRSSRRGTPRSARVARHGSARSSAHRVAAPPPPEPAPPPPPRPTLPLAPPPLATFDIVSRTAVPLRDALATHVSSSAAAVRVVVFEASGLPLVGVDGSELPAAFVSLKTTEDDRTSRRANASTRAARASRRPAWGEELVVGVPEPLLAVPGEGVVLSVADSLTQTLLAKFVVPFSALDSRTKYLLRLGKAGSTETVLVSIELIPTVSDLVRSLAAEPTFGLLRVKLGRLAPQPDRSSHFQALLAVRTAARLNSGSDPALPWSDLSVAGTEVPGPLPAVPSPLGLSSFTASAWNETTHIPAPLATLTNPSGALAIQIWRAAELSRGIYDPEYYGHALVPLDSELVSLLLEGFSVALSNIAIAVLASPLPDDSSAPPASSIHVNLELSLACASNVGPPSPRGLPPAPNLGAAPIIGSAPHTAHTTAVPDVPPVSGFDMVIEPSKYIGSGSYSDAGGYSGYSYYSPRAARHVHSKTRSPRQSSRRSVRSRRSRQQDDSFDPLATTHALAVTRAAQGPSTRRVAPLARRAVTQVSLAPDVTILTNDIQNKQDMIDRLLTEVDEKASAIKTLGADVMRLRKENTMLRVQITELSTQLEDRHADALSNAETRGVDGLDHDELVRRHIALSRRYKADMRRFQENQLRVEKLQNAVIKHNEAEKSYLELEEAHTAQAAFIMQLQTENSSVNKFKQVIADQETIIARLEHLVEANGAASARARPRPPSRAEPLPALDKRRGSSTSADAAETAALRNELSAANSKIHSLQSQIREMSLQLQSMPPGPSAGMQMSTTNSSEVIQLRFRIEELTRQNHRLETDLQKVLSTAGMGELEKDRFLLLMRAETSEARAASLEAQLVENTREYGSQIAQLKAQLAMQ</sequence>
<feature type="coiled-coil region" evidence="1">
    <location>
        <begin position="1048"/>
        <end position="1161"/>
    </location>
</feature>
<feature type="domain" description="C2" evidence="3">
    <location>
        <begin position="366"/>
        <end position="493"/>
    </location>
</feature>
<evidence type="ECO:0000256" key="1">
    <source>
        <dbReference type="SAM" id="Coils"/>
    </source>
</evidence>
<evidence type="ECO:0000256" key="2">
    <source>
        <dbReference type="SAM" id="MobiDB-lite"/>
    </source>
</evidence>
<feature type="region of interest" description="Disordered" evidence="2">
    <location>
        <begin position="772"/>
        <end position="806"/>
    </location>
</feature>
<feature type="compositionally biased region" description="Pro residues" evidence="2">
    <location>
        <begin position="257"/>
        <end position="271"/>
    </location>
</feature>
<dbReference type="STRING" id="461836.A0A0L0DR93"/>
<dbReference type="PROSITE" id="PS50004">
    <property type="entry name" value="C2"/>
    <property type="match status" value="1"/>
</dbReference>
<keyword evidence="1" id="KW-0175">Coiled coil</keyword>
<dbReference type="PANTHER" id="PTHR21623:SF2">
    <property type="entry name" value="COILED-COIL DOMAIN-CONTAINING PROTEIN 33"/>
    <property type="match status" value="1"/>
</dbReference>
<dbReference type="InterPro" id="IPR039889">
    <property type="entry name" value="CCD33"/>
</dbReference>
<feature type="compositionally biased region" description="Basic residues" evidence="2">
    <location>
        <begin position="300"/>
        <end position="325"/>
    </location>
</feature>
<evidence type="ECO:0000259" key="3">
    <source>
        <dbReference type="PROSITE" id="PS50004"/>
    </source>
</evidence>
<feature type="compositionally biased region" description="Basic residues" evidence="2">
    <location>
        <begin position="206"/>
        <end position="216"/>
    </location>
</feature>
<accession>A0A0L0DR93</accession>
<dbReference type="RefSeq" id="XP_013761700.1">
    <property type="nucleotide sequence ID" value="XM_013906246.1"/>
</dbReference>
<feature type="region of interest" description="Disordered" evidence="2">
    <location>
        <begin position="700"/>
        <end position="719"/>
    </location>
</feature>
<gene>
    <name evidence="4" type="ORF">AMSG_01652</name>
</gene>
<evidence type="ECO:0000313" key="4">
    <source>
        <dbReference type="EMBL" id="KNC54800.1"/>
    </source>
</evidence>
<dbReference type="AlphaFoldDB" id="A0A0L0DR93"/>
<feature type="compositionally biased region" description="Pro residues" evidence="2">
    <location>
        <begin position="335"/>
        <end position="358"/>
    </location>
</feature>
<organism evidence="4 5">
    <name type="scientific">Thecamonas trahens ATCC 50062</name>
    <dbReference type="NCBI Taxonomy" id="461836"/>
    <lineage>
        <taxon>Eukaryota</taxon>
        <taxon>Apusozoa</taxon>
        <taxon>Apusomonadida</taxon>
        <taxon>Apusomonadidae</taxon>
        <taxon>Thecamonas</taxon>
    </lineage>
</organism>
<feature type="compositionally biased region" description="Basic and acidic residues" evidence="2">
    <location>
        <begin position="274"/>
        <end position="285"/>
    </location>
</feature>
<dbReference type="OrthoDB" id="552574at2759"/>
<dbReference type="InterPro" id="IPR035892">
    <property type="entry name" value="C2_domain_sf"/>
</dbReference>
<dbReference type="GeneID" id="25561396"/>
<feature type="compositionally biased region" description="Pro residues" evidence="2">
    <location>
        <begin position="701"/>
        <end position="711"/>
    </location>
</feature>
<feature type="region of interest" description="Disordered" evidence="2">
    <location>
        <begin position="1013"/>
        <end position="1046"/>
    </location>
</feature>
<name>A0A0L0DR93_THETB</name>
<dbReference type="Proteomes" id="UP000054408">
    <property type="component" value="Unassembled WGS sequence"/>
</dbReference>
<reference evidence="4 5" key="1">
    <citation type="submission" date="2010-05" db="EMBL/GenBank/DDBJ databases">
        <title>The Genome Sequence of Thecamonas trahens ATCC 50062.</title>
        <authorList>
            <consortium name="The Broad Institute Genome Sequencing Platform"/>
            <person name="Russ C."/>
            <person name="Cuomo C."/>
            <person name="Shea T."/>
            <person name="Young S.K."/>
            <person name="Zeng Q."/>
            <person name="Koehrsen M."/>
            <person name="Haas B."/>
            <person name="Borodovsky M."/>
            <person name="Guigo R."/>
            <person name="Alvarado L."/>
            <person name="Berlin A."/>
            <person name="Bochicchio J."/>
            <person name="Borenstein D."/>
            <person name="Chapman S."/>
            <person name="Chen Z."/>
            <person name="Freedman E."/>
            <person name="Gellesch M."/>
            <person name="Goldberg J."/>
            <person name="Griggs A."/>
            <person name="Gujja S."/>
            <person name="Heilman E."/>
            <person name="Heiman D."/>
            <person name="Hepburn T."/>
            <person name="Howarth C."/>
            <person name="Jen D."/>
            <person name="Larson L."/>
            <person name="Mehta T."/>
            <person name="Park D."/>
            <person name="Pearson M."/>
            <person name="Roberts A."/>
            <person name="Saif S."/>
            <person name="Shenoy N."/>
            <person name="Sisk P."/>
            <person name="Stolte C."/>
            <person name="Sykes S."/>
            <person name="Thomson T."/>
            <person name="Walk T."/>
            <person name="White J."/>
            <person name="Yandava C."/>
            <person name="Burger G."/>
            <person name="Gray M.W."/>
            <person name="Holland P.W.H."/>
            <person name="King N."/>
            <person name="Lang F.B.F."/>
            <person name="Roger A.J."/>
            <person name="Ruiz-Trillo I."/>
            <person name="Lander E."/>
            <person name="Nusbaum C."/>
        </authorList>
    </citation>
    <scope>NUCLEOTIDE SEQUENCE [LARGE SCALE GENOMIC DNA]</scope>
    <source>
        <strain evidence="4 5">ATCC 50062</strain>
    </source>
</reference>
<dbReference type="EMBL" id="GL349438">
    <property type="protein sequence ID" value="KNC54800.1"/>
    <property type="molecule type" value="Genomic_DNA"/>
</dbReference>